<dbReference type="GeneID" id="19235122"/>
<evidence type="ECO:0000313" key="4">
    <source>
        <dbReference type="EMBL" id="ERF75265.1"/>
    </source>
</evidence>
<dbReference type="EMBL" id="KE720815">
    <property type="protein sequence ID" value="ERF75265.1"/>
    <property type="molecule type" value="Genomic_DNA"/>
</dbReference>
<evidence type="ECO:0000259" key="3">
    <source>
        <dbReference type="Pfam" id="PF22664"/>
    </source>
</evidence>
<reference evidence="5" key="1">
    <citation type="journal article" date="2014" name="BMC Genomics">
        <title>Genome characteristics reveal the impact of lichenization on lichen-forming fungus Endocarpon pusillum Hedwig (Verrucariales, Ascomycota).</title>
        <authorList>
            <person name="Wang Y.-Y."/>
            <person name="Liu B."/>
            <person name="Zhang X.-Y."/>
            <person name="Zhou Q.-M."/>
            <person name="Zhang T."/>
            <person name="Li H."/>
            <person name="Yu Y.-F."/>
            <person name="Zhang X.-L."/>
            <person name="Hao X.-Y."/>
            <person name="Wang M."/>
            <person name="Wang L."/>
            <person name="Wei J.-C."/>
        </authorList>
    </citation>
    <scope>NUCLEOTIDE SEQUENCE [LARGE SCALE GENOMIC DNA]</scope>
    <source>
        <strain evidence="5">Z07020 / HMAS-L-300199</strain>
    </source>
</reference>
<keyword evidence="5" id="KW-1185">Reference proteome</keyword>
<feature type="region of interest" description="Disordered" evidence="2">
    <location>
        <begin position="1"/>
        <end position="25"/>
    </location>
</feature>
<keyword evidence="1" id="KW-0808">Transferase</keyword>
<dbReference type="Pfam" id="PF22664">
    <property type="entry name" value="TRI-like_N"/>
    <property type="match status" value="1"/>
</dbReference>
<feature type="region of interest" description="Disordered" evidence="2">
    <location>
        <begin position="96"/>
        <end position="133"/>
    </location>
</feature>
<dbReference type="InterPro" id="IPR023213">
    <property type="entry name" value="CAT-like_dom_sf"/>
</dbReference>
<evidence type="ECO:0000256" key="1">
    <source>
        <dbReference type="ARBA" id="ARBA00022679"/>
    </source>
</evidence>
<organism evidence="4 5">
    <name type="scientific">Endocarpon pusillum (strain Z07020 / HMAS-L-300199)</name>
    <name type="common">Lichen-forming fungus</name>
    <dbReference type="NCBI Taxonomy" id="1263415"/>
    <lineage>
        <taxon>Eukaryota</taxon>
        <taxon>Fungi</taxon>
        <taxon>Dikarya</taxon>
        <taxon>Ascomycota</taxon>
        <taxon>Pezizomycotina</taxon>
        <taxon>Eurotiomycetes</taxon>
        <taxon>Chaetothyriomycetidae</taxon>
        <taxon>Verrucariales</taxon>
        <taxon>Verrucariaceae</taxon>
        <taxon>Endocarpon</taxon>
    </lineage>
</organism>
<dbReference type="AlphaFoldDB" id="U1HWV7"/>
<dbReference type="GO" id="GO:0016740">
    <property type="term" value="F:transferase activity"/>
    <property type="evidence" value="ECO:0007669"/>
    <property type="project" value="UniProtKB-KW"/>
</dbReference>
<protein>
    <recommendedName>
        <fullName evidence="3">Trichothecene 3-O-acetyltransferase-like N-terminal domain-containing protein</fullName>
    </recommendedName>
</protein>
<dbReference type="Gene3D" id="3.30.559.10">
    <property type="entry name" value="Chloramphenicol acetyltransferase-like domain"/>
    <property type="match status" value="2"/>
</dbReference>
<dbReference type="InterPro" id="IPR054710">
    <property type="entry name" value="Tri101-like_N"/>
</dbReference>
<evidence type="ECO:0000256" key="2">
    <source>
        <dbReference type="SAM" id="MobiDB-lite"/>
    </source>
</evidence>
<accession>U1HWV7</accession>
<dbReference type="eggNOG" id="ENOG502SHVS">
    <property type="taxonomic scope" value="Eukaryota"/>
</dbReference>
<gene>
    <name evidence="4" type="ORF">EPUS_00057</name>
</gene>
<name>U1HWV7_ENDPU</name>
<dbReference type="OrthoDB" id="1862401at2759"/>
<dbReference type="HOGENOM" id="CLU_1906724_0_0_1"/>
<dbReference type="RefSeq" id="XP_007787277.1">
    <property type="nucleotide sequence ID" value="XM_007789087.1"/>
</dbReference>
<sequence length="133" mass="14319">MLDESIIAPRNTLPGSSDDSAPDSAPVSRLANFITAALLLTIVGQHNTMDMTGQGHIIHLFSKACRNEQFTSEQLSCVNLGRRSLIHLLDNSHKPGSELAHQIVKPTPSHPITNSMNVHPAPPSPPKSTFSPL</sequence>
<evidence type="ECO:0000313" key="5">
    <source>
        <dbReference type="Proteomes" id="UP000019373"/>
    </source>
</evidence>
<proteinExistence type="predicted"/>
<feature type="compositionally biased region" description="Low complexity" evidence="2">
    <location>
        <begin position="16"/>
        <end position="25"/>
    </location>
</feature>
<dbReference type="Proteomes" id="UP000019373">
    <property type="component" value="Unassembled WGS sequence"/>
</dbReference>
<feature type="domain" description="Trichothecene 3-O-acetyltransferase-like N-terminal" evidence="3">
    <location>
        <begin position="1"/>
        <end position="65"/>
    </location>
</feature>